<sequence>MSYIILSMLAICAASLSVNAQQADALAGAWHTQQGDVEQTAVFVDGYLSHSVFDVKNKKFISTRGGTYSAQGGKLTVNWQYDTEKAASNMPAETWVGQSGTFAFKASGSSLSTDLSGTNATWQRTDNNEGPMAGVWRITGRQQGDDMGQMPLRDRRTLKILSGKRFQWVAINVKSGEFSGTGGGTYTFEDGKYTEHIEFFSRDNDRVGASLSFDGKIENGQWHHSGLSSTGNPIYEIWSKLEK</sequence>
<dbReference type="RefSeq" id="WP_379018593.1">
    <property type="nucleotide sequence ID" value="NZ_JBHRTA010000004.1"/>
</dbReference>
<proteinExistence type="predicted"/>
<name>A0ABV7JH15_9SPHI</name>
<evidence type="ECO:0008006" key="4">
    <source>
        <dbReference type="Google" id="ProtNLM"/>
    </source>
</evidence>
<feature type="signal peptide" evidence="1">
    <location>
        <begin position="1"/>
        <end position="20"/>
    </location>
</feature>
<keyword evidence="1" id="KW-0732">Signal</keyword>
<evidence type="ECO:0000256" key="1">
    <source>
        <dbReference type="SAM" id="SignalP"/>
    </source>
</evidence>
<dbReference type="EMBL" id="JBHRTA010000004">
    <property type="protein sequence ID" value="MFC3196154.1"/>
    <property type="molecule type" value="Genomic_DNA"/>
</dbReference>
<organism evidence="2 3">
    <name type="scientific">Parapedobacter deserti</name>
    <dbReference type="NCBI Taxonomy" id="1912957"/>
    <lineage>
        <taxon>Bacteria</taxon>
        <taxon>Pseudomonadati</taxon>
        <taxon>Bacteroidota</taxon>
        <taxon>Sphingobacteriia</taxon>
        <taxon>Sphingobacteriales</taxon>
        <taxon>Sphingobacteriaceae</taxon>
        <taxon>Parapedobacter</taxon>
    </lineage>
</organism>
<reference evidence="3" key="1">
    <citation type="journal article" date="2019" name="Int. J. Syst. Evol. Microbiol.">
        <title>The Global Catalogue of Microorganisms (GCM) 10K type strain sequencing project: providing services to taxonomists for standard genome sequencing and annotation.</title>
        <authorList>
            <consortium name="The Broad Institute Genomics Platform"/>
            <consortium name="The Broad Institute Genome Sequencing Center for Infectious Disease"/>
            <person name="Wu L."/>
            <person name="Ma J."/>
        </authorList>
    </citation>
    <scope>NUCLEOTIDE SEQUENCE [LARGE SCALE GENOMIC DNA]</scope>
    <source>
        <strain evidence="3">KCTC 52416</strain>
    </source>
</reference>
<keyword evidence="3" id="KW-1185">Reference proteome</keyword>
<evidence type="ECO:0000313" key="2">
    <source>
        <dbReference type="EMBL" id="MFC3196154.1"/>
    </source>
</evidence>
<dbReference type="Proteomes" id="UP001595526">
    <property type="component" value="Unassembled WGS sequence"/>
</dbReference>
<dbReference type="Gene3D" id="2.40.128.490">
    <property type="entry name" value="Uncharacterised protein PF14869, DUF4488"/>
    <property type="match status" value="1"/>
</dbReference>
<comment type="caution">
    <text evidence="2">The sequence shown here is derived from an EMBL/GenBank/DDBJ whole genome shotgun (WGS) entry which is preliminary data.</text>
</comment>
<gene>
    <name evidence="2" type="ORF">ACFOET_00875</name>
</gene>
<accession>A0ABV7JH15</accession>
<protein>
    <recommendedName>
        <fullName evidence="4">Membrane or secreted protein</fullName>
    </recommendedName>
</protein>
<evidence type="ECO:0000313" key="3">
    <source>
        <dbReference type="Proteomes" id="UP001595526"/>
    </source>
</evidence>
<feature type="chain" id="PRO_5045809210" description="Membrane or secreted protein" evidence="1">
    <location>
        <begin position="21"/>
        <end position="243"/>
    </location>
</feature>